<dbReference type="PANTHER" id="PTHR32315">
    <property type="entry name" value="ADENINE PHOSPHORIBOSYLTRANSFERASE"/>
    <property type="match status" value="1"/>
</dbReference>
<dbReference type="GO" id="GO:0005737">
    <property type="term" value="C:cytoplasm"/>
    <property type="evidence" value="ECO:0007669"/>
    <property type="project" value="UniProtKB-ARBA"/>
</dbReference>
<evidence type="ECO:0000313" key="18">
    <source>
        <dbReference type="Proteomes" id="UP000180215"/>
    </source>
</evidence>
<evidence type="ECO:0000256" key="15">
    <source>
        <dbReference type="HAMAP-Rule" id="MF_01218"/>
    </source>
</evidence>
<organism evidence="17 18">
    <name type="scientific">Methylorubrum extorquens</name>
    <name type="common">Methylobacterium dichloromethanicum</name>
    <name type="synonym">Methylobacterium extorquens</name>
    <dbReference type="NCBI Taxonomy" id="408"/>
    <lineage>
        <taxon>Bacteria</taxon>
        <taxon>Pseudomonadati</taxon>
        <taxon>Pseudomonadota</taxon>
        <taxon>Alphaproteobacteria</taxon>
        <taxon>Hyphomicrobiales</taxon>
        <taxon>Methylobacteriaceae</taxon>
        <taxon>Methylorubrum</taxon>
    </lineage>
</organism>
<dbReference type="NCBIfam" id="NF001097">
    <property type="entry name" value="PRK00129.1"/>
    <property type="match status" value="1"/>
</dbReference>
<dbReference type="InterPro" id="IPR000836">
    <property type="entry name" value="PRTase_dom"/>
</dbReference>
<feature type="binding site" evidence="15">
    <location>
        <position position="86"/>
    </location>
    <ligand>
        <name>5-phospho-alpha-D-ribose 1-diphosphate</name>
        <dbReference type="ChEBI" id="CHEBI:58017"/>
    </ligand>
</feature>
<evidence type="ECO:0000256" key="12">
    <source>
        <dbReference type="ARBA" id="ARBA00056901"/>
    </source>
</evidence>
<dbReference type="EMBL" id="MNAO01000044">
    <property type="protein sequence ID" value="OHV17349.1"/>
    <property type="molecule type" value="Genomic_DNA"/>
</dbReference>
<keyword evidence="9 15" id="KW-0342">GTP-binding</keyword>
<dbReference type="NCBIfam" id="TIGR01091">
    <property type="entry name" value="upp"/>
    <property type="match status" value="1"/>
</dbReference>
<evidence type="ECO:0000256" key="3">
    <source>
        <dbReference type="ARBA" id="ARBA00011894"/>
    </source>
</evidence>
<dbReference type="InterPro" id="IPR034332">
    <property type="entry name" value="Upp_B"/>
</dbReference>
<accession>A0A1S1P807</accession>
<dbReference type="Pfam" id="PF14681">
    <property type="entry name" value="UPRTase"/>
    <property type="match status" value="1"/>
</dbReference>
<name>A0A1S1P807_METEX</name>
<dbReference type="GO" id="GO:0000287">
    <property type="term" value="F:magnesium ion binding"/>
    <property type="evidence" value="ECO:0007669"/>
    <property type="project" value="UniProtKB-UniRule"/>
</dbReference>
<dbReference type="Proteomes" id="UP000180215">
    <property type="component" value="Unassembled WGS sequence"/>
</dbReference>
<comment type="pathway">
    <text evidence="1 15">Pyrimidine metabolism; UMP biosynthesis via salvage pathway; UMP from uracil: step 1/1.</text>
</comment>
<dbReference type="GO" id="GO:0005525">
    <property type="term" value="F:GTP binding"/>
    <property type="evidence" value="ECO:0007669"/>
    <property type="project" value="UniProtKB-KW"/>
</dbReference>
<gene>
    <name evidence="15" type="primary">upp</name>
    <name evidence="17" type="ORF">BK022_06120</name>
</gene>
<dbReference type="GO" id="GO:0004845">
    <property type="term" value="F:uracil phosphoribosyltransferase activity"/>
    <property type="evidence" value="ECO:0007669"/>
    <property type="project" value="UniProtKB-UniRule"/>
</dbReference>
<dbReference type="PANTHER" id="PTHR32315:SF4">
    <property type="entry name" value="URACIL PHOSPHORIBOSYLTRANSFERASE, CHLOROPLASTIC"/>
    <property type="match status" value="1"/>
</dbReference>
<evidence type="ECO:0000256" key="7">
    <source>
        <dbReference type="ARBA" id="ARBA00022741"/>
    </source>
</evidence>
<dbReference type="EC" id="2.4.2.9" evidence="3 15"/>
<dbReference type="CDD" id="cd06223">
    <property type="entry name" value="PRTases_typeI"/>
    <property type="match status" value="1"/>
</dbReference>
<evidence type="ECO:0000256" key="1">
    <source>
        <dbReference type="ARBA" id="ARBA00005180"/>
    </source>
</evidence>
<evidence type="ECO:0000256" key="14">
    <source>
        <dbReference type="ARBA" id="ARBA00079807"/>
    </source>
</evidence>
<dbReference type="HAMAP" id="MF_01218_B">
    <property type="entry name" value="Upp_B"/>
    <property type="match status" value="1"/>
</dbReference>
<proteinExistence type="inferred from homology"/>
<keyword evidence="6 15" id="KW-0808">Transferase</keyword>
<dbReference type="AlphaFoldDB" id="A0A1S1P807"/>
<dbReference type="FunFam" id="3.40.50.2020:FF:000003">
    <property type="entry name" value="Uracil phosphoribosyltransferase"/>
    <property type="match status" value="1"/>
</dbReference>
<keyword evidence="7 15" id="KW-0547">Nucleotide-binding</keyword>
<evidence type="ECO:0000256" key="6">
    <source>
        <dbReference type="ARBA" id="ARBA00022679"/>
    </source>
</evidence>
<reference evidence="17 18" key="1">
    <citation type="submission" date="2016-10" db="EMBL/GenBank/DDBJ databases">
        <title>Draft genome sequence of Methylobacterium extorquens CP3, a seed endophyte of Crotalaria pumila with plant growth-promoting and metal tolerance properties.</title>
        <authorList>
            <person name="Sanchez-Lopez A.S."/>
            <person name="Van Hamme J.D."/>
            <person name="Thijs S."/>
            <person name="Mcammond B.M."/>
            <person name="Stevens V."/>
            <person name="Gonzalez-Chavez M.D.C."/>
            <person name="Vangronsveld J."/>
        </authorList>
    </citation>
    <scope>NUCLEOTIDE SEQUENCE [LARGE SCALE GENOMIC DNA]</scope>
    <source>
        <strain evidence="17 18">CP3</strain>
    </source>
</reference>
<comment type="caution">
    <text evidence="17">The sequence shown here is derived from an EMBL/GenBank/DDBJ whole genome shotgun (WGS) entry which is preliminary data.</text>
</comment>
<dbReference type="InterPro" id="IPR050054">
    <property type="entry name" value="UPRTase/APRTase"/>
</dbReference>
<evidence type="ECO:0000313" key="17">
    <source>
        <dbReference type="EMBL" id="OHV17349.1"/>
    </source>
</evidence>
<dbReference type="UniPathway" id="UPA00574">
    <property type="reaction ID" value="UER00636"/>
</dbReference>
<evidence type="ECO:0000259" key="16">
    <source>
        <dbReference type="Pfam" id="PF14681"/>
    </source>
</evidence>
<keyword evidence="8 15" id="KW-0460">Magnesium</keyword>
<feature type="binding site" evidence="15">
    <location>
        <position position="111"/>
    </location>
    <ligand>
        <name>5-phospho-alpha-D-ribose 1-diphosphate</name>
        <dbReference type="ChEBI" id="CHEBI:58017"/>
    </ligand>
</feature>
<dbReference type="InterPro" id="IPR029057">
    <property type="entry name" value="PRTase-like"/>
</dbReference>
<dbReference type="SUPFAM" id="SSF53271">
    <property type="entry name" value="PRTase-like"/>
    <property type="match status" value="1"/>
</dbReference>
<keyword evidence="4 15" id="KW-0021">Allosteric enzyme</keyword>
<comment type="function">
    <text evidence="12 15">Catalyzes the conversion of uracil and 5-phospho-alpha-D-ribose 1-diphosphate (PRPP) to UMP and diphosphate.</text>
</comment>
<evidence type="ECO:0000256" key="8">
    <source>
        <dbReference type="ARBA" id="ARBA00022842"/>
    </source>
</evidence>
<dbReference type="GO" id="GO:0006223">
    <property type="term" value="P:uracil salvage"/>
    <property type="evidence" value="ECO:0007669"/>
    <property type="project" value="InterPro"/>
</dbReference>
<protein>
    <recommendedName>
        <fullName evidence="13 15">Uracil phosphoribosyltransferase</fullName>
        <ecNumber evidence="3 15">2.4.2.9</ecNumber>
    </recommendedName>
    <alternativeName>
        <fullName evidence="10 15">UMP pyrophosphorylase</fullName>
    </alternativeName>
    <alternativeName>
        <fullName evidence="14 15">UPRTase</fullName>
    </alternativeName>
</protein>
<comment type="similarity">
    <text evidence="2 15">Belongs to the UPRTase family.</text>
</comment>
<evidence type="ECO:0000256" key="13">
    <source>
        <dbReference type="ARBA" id="ARBA00072146"/>
    </source>
</evidence>
<sequence>MQAESGGAARVTVVDHPLVQHKLTMMRDSDRSTKGFRELLNEIGMLLAYEVTRDLPLEPVTIQTPIQPMEGRRIAGKKLVLAPILRAGVGFLDGMLSLMPSARVAHIGLYRDPDTLQAVEYYFKSPSDLADRTVLVLDPMLATANSAVAAVERLKSRGAKDLRFVCLLAAPEGIARFQAAHPDVPIWTAAIDSHLNDHGYIVPGLGDAGDRMYGTR</sequence>
<dbReference type="GO" id="GO:0044206">
    <property type="term" value="P:UMP salvage"/>
    <property type="evidence" value="ECO:0007669"/>
    <property type="project" value="UniProtKB-UniRule"/>
</dbReference>
<feature type="domain" description="Phosphoribosyltransferase" evidence="16">
    <location>
        <begin position="13"/>
        <end position="215"/>
    </location>
</feature>
<comment type="cofactor">
    <cofactor evidence="15">
        <name>Mg(2+)</name>
        <dbReference type="ChEBI" id="CHEBI:18420"/>
    </cofactor>
    <text evidence="15">Binds 1 Mg(2+) ion per subunit. The magnesium is bound as Mg-PRPP.</text>
</comment>
<feature type="binding site" evidence="15">
    <location>
        <position position="207"/>
    </location>
    <ligand>
        <name>5-phospho-alpha-D-ribose 1-diphosphate</name>
        <dbReference type="ChEBI" id="CHEBI:58017"/>
    </ligand>
</feature>
<comment type="activity regulation">
    <text evidence="15">Allosterically activated by GTP.</text>
</comment>
<comment type="catalytic activity">
    <reaction evidence="11 15">
        <text>UMP + diphosphate = 5-phospho-alpha-D-ribose 1-diphosphate + uracil</text>
        <dbReference type="Rhea" id="RHEA:13017"/>
        <dbReference type="ChEBI" id="CHEBI:17568"/>
        <dbReference type="ChEBI" id="CHEBI:33019"/>
        <dbReference type="ChEBI" id="CHEBI:57865"/>
        <dbReference type="ChEBI" id="CHEBI:58017"/>
        <dbReference type="EC" id="2.4.2.9"/>
    </reaction>
</comment>
<feature type="binding site" evidence="15">
    <location>
        <begin position="206"/>
        <end position="208"/>
    </location>
    <ligand>
        <name>uracil</name>
        <dbReference type="ChEBI" id="CHEBI:17568"/>
    </ligand>
</feature>
<evidence type="ECO:0000256" key="11">
    <source>
        <dbReference type="ARBA" id="ARBA00052919"/>
    </source>
</evidence>
<dbReference type="Gene3D" id="3.40.50.2020">
    <property type="match status" value="1"/>
</dbReference>
<evidence type="ECO:0000256" key="2">
    <source>
        <dbReference type="ARBA" id="ARBA00009516"/>
    </source>
</evidence>
<feature type="binding site" evidence="15">
    <location>
        <position position="201"/>
    </location>
    <ligand>
        <name>uracil</name>
        <dbReference type="ChEBI" id="CHEBI:17568"/>
    </ligand>
</feature>
<keyword evidence="5 15" id="KW-0328">Glycosyltransferase</keyword>
<evidence type="ECO:0000256" key="5">
    <source>
        <dbReference type="ARBA" id="ARBA00022676"/>
    </source>
</evidence>
<evidence type="ECO:0000256" key="9">
    <source>
        <dbReference type="ARBA" id="ARBA00023134"/>
    </source>
</evidence>
<feature type="binding site" evidence="15">
    <location>
        <begin position="138"/>
        <end position="146"/>
    </location>
    <ligand>
        <name>5-phospho-alpha-D-ribose 1-diphosphate</name>
        <dbReference type="ChEBI" id="CHEBI:58017"/>
    </ligand>
</feature>
<evidence type="ECO:0000256" key="4">
    <source>
        <dbReference type="ARBA" id="ARBA00022533"/>
    </source>
</evidence>
<dbReference type="InterPro" id="IPR005765">
    <property type="entry name" value="UPRT"/>
</dbReference>
<evidence type="ECO:0000256" key="10">
    <source>
        <dbReference type="ARBA" id="ARBA00031082"/>
    </source>
</evidence>